<evidence type="ECO:0000256" key="3">
    <source>
        <dbReference type="ARBA" id="ARBA00022516"/>
    </source>
</evidence>
<proteinExistence type="inferred from homology"/>
<organism evidence="12 13">
    <name type="scientific">Mesorhabditis belari</name>
    <dbReference type="NCBI Taxonomy" id="2138241"/>
    <lineage>
        <taxon>Eukaryota</taxon>
        <taxon>Metazoa</taxon>
        <taxon>Ecdysozoa</taxon>
        <taxon>Nematoda</taxon>
        <taxon>Chromadorea</taxon>
        <taxon>Rhabditida</taxon>
        <taxon>Rhabditina</taxon>
        <taxon>Rhabditomorpha</taxon>
        <taxon>Rhabditoidea</taxon>
        <taxon>Rhabditidae</taxon>
        <taxon>Mesorhabditinae</taxon>
        <taxon>Mesorhabditis</taxon>
    </lineage>
</organism>
<comment type="caution">
    <text evidence="11">Lacks conserved residue(s) required for the propagation of feature annotation.</text>
</comment>
<dbReference type="GO" id="GO:0004144">
    <property type="term" value="F:diacylglycerol O-acyltransferase activity"/>
    <property type="evidence" value="ECO:0007669"/>
    <property type="project" value="TreeGrafter"/>
</dbReference>
<feature type="transmembrane region" description="Helical" evidence="11">
    <location>
        <begin position="30"/>
        <end position="53"/>
    </location>
</feature>
<keyword evidence="4 11" id="KW-0808">Transferase</keyword>
<keyword evidence="9 11" id="KW-0472">Membrane</keyword>
<keyword evidence="7 11" id="KW-1133">Transmembrane helix</keyword>
<evidence type="ECO:0000313" key="13">
    <source>
        <dbReference type="WBParaSite" id="MBELARI_LOCUS10719"/>
    </source>
</evidence>
<dbReference type="EC" id="2.3.1.-" evidence="11"/>
<keyword evidence="10" id="KW-0012">Acyltransferase</keyword>
<evidence type="ECO:0000256" key="2">
    <source>
        <dbReference type="ARBA" id="ARBA00005420"/>
    </source>
</evidence>
<protein>
    <recommendedName>
        <fullName evidence="11">Acyltransferase</fullName>
        <ecNumber evidence="11">2.3.1.-</ecNumber>
    </recommendedName>
</protein>
<evidence type="ECO:0000256" key="4">
    <source>
        <dbReference type="ARBA" id="ARBA00022679"/>
    </source>
</evidence>
<keyword evidence="5 11" id="KW-0812">Transmembrane</keyword>
<keyword evidence="3" id="KW-0444">Lipid biosynthesis</keyword>
<keyword evidence="8" id="KW-0443">Lipid metabolism</keyword>
<evidence type="ECO:0000256" key="6">
    <source>
        <dbReference type="ARBA" id="ARBA00022824"/>
    </source>
</evidence>
<comment type="subcellular location">
    <subcellularLocation>
        <location evidence="1 11">Endoplasmic reticulum membrane</location>
        <topology evidence="1 11">Multi-pass membrane protein</topology>
    </subcellularLocation>
</comment>
<evidence type="ECO:0000256" key="7">
    <source>
        <dbReference type="ARBA" id="ARBA00022989"/>
    </source>
</evidence>
<dbReference type="PANTHER" id="PTHR12317">
    <property type="entry name" value="DIACYLGLYCEROL O-ACYLTRANSFERASE"/>
    <property type="match status" value="1"/>
</dbReference>
<dbReference type="PANTHER" id="PTHR12317:SF71">
    <property type="entry name" value="ACYLTRANSFERASE"/>
    <property type="match status" value="1"/>
</dbReference>
<dbReference type="AlphaFoldDB" id="A0AAF3E9Y6"/>
<evidence type="ECO:0000256" key="9">
    <source>
        <dbReference type="ARBA" id="ARBA00023136"/>
    </source>
</evidence>
<evidence type="ECO:0000256" key="10">
    <source>
        <dbReference type="ARBA" id="ARBA00023315"/>
    </source>
</evidence>
<dbReference type="InterPro" id="IPR007130">
    <property type="entry name" value="DAGAT"/>
</dbReference>
<evidence type="ECO:0000313" key="12">
    <source>
        <dbReference type="Proteomes" id="UP000887575"/>
    </source>
</evidence>
<reference evidence="13" key="1">
    <citation type="submission" date="2024-02" db="UniProtKB">
        <authorList>
            <consortium name="WormBaseParasite"/>
        </authorList>
    </citation>
    <scope>IDENTIFICATION</scope>
</reference>
<sequence length="350" mass="39810">MASYYRMPDLAGFRDLLATKWKHAMEKLSVAHFVFVWLLMPLMSLWVPIYILFQTQLWPTVPVYMAWMVYDWKTPRRGGRTMSWYQRLGMWNHFRDYFPIKLVKTVDLSPDRNYIMGSHPHGVLCVGAFSNFLTASSKFTEFYPGLDPTILTLDGQFKFPLRREIALATGGVSSSRDSLEWLLKNPGKGRAVAVVVGGAEEALDARPGSTRLKLLGRYGFVRYAIQYHCCLVPVFNFGENDLYSQQENQQGSRLRSIQGKIKSWCGFAPPLLHGCGLLAPMGLLPFRSPVTTLIGKPICCKIDGHEYGTLPSEELVIKQHSLYMQGLVDLFEANKTLHGNFKDDDHLEFV</sequence>
<accession>A0AAF3E9Y6</accession>
<evidence type="ECO:0000256" key="1">
    <source>
        <dbReference type="ARBA" id="ARBA00004477"/>
    </source>
</evidence>
<keyword evidence="12" id="KW-1185">Reference proteome</keyword>
<dbReference type="CDD" id="cd07987">
    <property type="entry name" value="LPLAT_MGAT-like"/>
    <property type="match status" value="1"/>
</dbReference>
<dbReference type="Pfam" id="PF03982">
    <property type="entry name" value="DAGAT"/>
    <property type="match status" value="1"/>
</dbReference>
<dbReference type="WBParaSite" id="MBELARI_LOCUS10719">
    <property type="protein sequence ID" value="MBELARI_LOCUS10719"/>
    <property type="gene ID" value="MBELARI_LOCUS10719"/>
</dbReference>
<evidence type="ECO:0000256" key="8">
    <source>
        <dbReference type="ARBA" id="ARBA00023098"/>
    </source>
</evidence>
<comment type="similarity">
    <text evidence="2 11">Belongs to the diacylglycerol acyltransferase family.</text>
</comment>
<dbReference type="GO" id="GO:0005789">
    <property type="term" value="C:endoplasmic reticulum membrane"/>
    <property type="evidence" value="ECO:0007669"/>
    <property type="project" value="UniProtKB-SubCell"/>
</dbReference>
<evidence type="ECO:0000256" key="5">
    <source>
        <dbReference type="ARBA" id="ARBA00022692"/>
    </source>
</evidence>
<keyword evidence="6 11" id="KW-0256">Endoplasmic reticulum</keyword>
<dbReference type="Proteomes" id="UP000887575">
    <property type="component" value="Unassembled WGS sequence"/>
</dbReference>
<dbReference type="GO" id="GO:0019432">
    <property type="term" value="P:triglyceride biosynthetic process"/>
    <property type="evidence" value="ECO:0007669"/>
    <property type="project" value="TreeGrafter"/>
</dbReference>
<evidence type="ECO:0000256" key="11">
    <source>
        <dbReference type="RuleBase" id="RU367023"/>
    </source>
</evidence>
<name>A0AAF3E9Y6_9BILA</name>